<keyword evidence="2" id="KW-0732">Signal</keyword>
<evidence type="ECO:0000313" key="4">
    <source>
        <dbReference type="Proteomes" id="UP000625711"/>
    </source>
</evidence>
<comment type="caution">
    <text evidence="3">The sequence shown here is derived from an EMBL/GenBank/DDBJ whole genome shotgun (WGS) entry which is preliminary data.</text>
</comment>
<evidence type="ECO:0000256" key="2">
    <source>
        <dbReference type="SAM" id="SignalP"/>
    </source>
</evidence>
<gene>
    <name evidence="3" type="ORF">GWI33_023102</name>
</gene>
<protein>
    <submittedName>
        <fullName evidence="3">Uncharacterized protein</fullName>
    </submittedName>
</protein>
<dbReference type="GO" id="GO:0042302">
    <property type="term" value="F:structural constituent of cuticle"/>
    <property type="evidence" value="ECO:0007669"/>
    <property type="project" value="UniProtKB-UniRule"/>
</dbReference>
<dbReference type="PROSITE" id="PS51155">
    <property type="entry name" value="CHIT_BIND_RR_2"/>
    <property type="match status" value="1"/>
</dbReference>
<dbReference type="OrthoDB" id="6515429at2759"/>
<feature type="chain" id="PRO_5032548465" evidence="2">
    <location>
        <begin position="17"/>
        <end position="151"/>
    </location>
</feature>
<evidence type="ECO:0000313" key="3">
    <source>
        <dbReference type="EMBL" id="KAF7283718.1"/>
    </source>
</evidence>
<feature type="signal peptide" evidence="2">
    <location>
        <begin position="1"/>
        <end position="16"/>
    </location>
</feature>
<dbReference type="Proteomes" id="UP000625711">
    <property type="component" value="Unassembled WGS sequence"/>
</dbReference>
<dbReference type="Pfam" id="PF00379">
    <property type="entry name" value="Chitin_bind_4"/>
    <property type="match status" value="1"/>
</dbReference>
<sequence length="151" mass="16160">MHKILVLFSLFFVALARPHLADNDGKVSVTQSTSGTYKYTVQLKDSSHSEERFPDGSVIGEYTILGDDGKPRTFKYTSGVGGFQIIDGPVPVAPVDNGVAPLPVQPLPQLSPVYGLPPFVPVEDTPEVKAAKEAFYAVYKSALDAAVADAH</sequence>
<keyword evidence="4" id="KW-1185">Reference proteome</keyword>
<accession>A0A834ITS8</accession>
<dbReference type="InterPro" id="IPR000618">
    <property type="entry name" value="Insect_cuticle"/>
</dbReference>
<name>A0A834ITS8_RHYFE</name>
<evidence type="ECO:0000256" key="1">
    <source>
        <dbReference type="PROSITE-ProRule" id="PRU00497"/>
    </source>
</evidence>
<proteinExistence type="predicted"/>
<reference evidence="3" key="1">
    <citation type="submission" date="2020-08" db="EMBL/GenBank/DDBJ databases">
        <title>Genome sequencing and assembly of the red palm weevil Rhynchophorus ferrugineus.</title>
        <authorList>
            <person name="Dias G.B."/>
            <person name="Bergman C.M."/>
            <person name="Manee M."/>
        </authorList>
    </citation>
    <scope>NUCLEOTIDE SEQUENCE</scope>
    <source>
        <strain evidence="3">AA-2017</strain>
        <tissue evidence="3">Whole larva</tissue>
    </source>
</reference>
<dbReference type="EMBL" id="JAACXV010000089">
    <property type="protein sequence ID" value="KAF7283718.1"/>
    <property type="molecule type" value="Genomic_DNA"/>
</dbReference>
<organism evidence="3 4">
    <name type="scientific">Rhynchophorus ferrugineus</name>
    <name type="common">Red palm weevil</name>
    <name type="synonym">Curculio ferrugineus</name>
    <dbReference type="NCBI Taxonomy" id="354439"/>
    <lineage>
        <taxon>Eukaryota</taxon>
        <taxon>Metazoa</taxon>
        <taxon>Ecdysozoa</taxon>
        <taxon>Arthropoda</taxon>
        <taxon>Hexapoda</taxon>
        <taxon>Insecta</taxon>
        <taxon>Pterygota</taxon>
        <taxon>Neoptera</taxon>
        <taxon>Endopterygota</taxon>
        <taxon>Coleoptera</taxon>
        <taxon>Polyphaga</taxon>
        <taxon>Cucujiformia</taxon>
        <taxon>Curculionidae</taxon>
        <taxon>Dryophthorinae</taxon>
        <taxon>Rhynchophorus</taxon>
    </lineage>
</organism>
<keyword evidence="1" id="KW-0193">Cuticle</keyword>
<dbReference type="AlphaFoldDB" id="A0A834ITS8"/>